<feature type="chain" id="PRO_5038384408" evidence="1">
    <location>
        <begin position="24"/>
        <end position="377"/>
    </location>
</feature>
<protein>
    <submittedName>
        <fullName evidence="2">Signal peptide-containing protein</fullName>
    </submittedName>
</protein>
<gene>
    <name evidence="2" type="ORF">OJ253_1218</name>
</gene>
<proteinExistence type="predicted"/>
<feature type="signal peptide" evidence="1">
    <location>
        <begin position="1"/>
        <end position="23"/>
    </location>
</feature>
<keyword evidence="1" id="KW-0732">Signal</keyword>
<dbReference type="EMBL" id="JAPCXC010000025">
    <property type="protein sequence ID" value="KAJ1610321.1"/>
    <property type="molecule type" value="Genomic_DNA"/>
</dbReference>
<organism evidence="2">
    <name type="scientific">Cryptosporidium canis</name>
    <dbReference type="NCBI Taxonomy" id="195482"/>
    <lineage>
        <taxon>Eukaryota</taxon>
        <taxon>Sar</taxon>
        <taxon>Alveolata</taxon>
        <taxon>Apicomplexa</taxon>
        <taxon>Conoidasida</taxon>
        <taxon>Coccidia</taxon>
        <taxon>Eucoccidiorida</taxon>
        <taxon>Eimeriorina</taxon>
        <taxon>Cryptosporidiidae</taxon>
        <taxon>Cryptosporidium</taxon>
    </lineage>
</organism>
<name>A0A9D5HY52_9CRYT</name>
<dbReference type="AlphaFoldDB" id="A0A9D5HY52"/>
<dbReference type="Proteomes" id="UP001067231">
    <property type="component" value="Unassembled WGS sequence"/>
</dbReference>
<reference evidence="2" key="1">
    <citation type="submission" date="2022-10" db="EMBL/GenBank/DDBJ databases">
        <title>Adaptive evolution leads to modifications in subtelomeric GC content in a zoonotic Cryptosporidium species.</title>
        <authorList>
            <person name="Li J."/>
            <person name="Feng Y."/>
            <person name="Xiao L."/>
        </authorList>
    </citation>
    <scope>NUCLEOTIDE SEQUENCE</scope>
    <source>
        <strain evidence="2">33844</strain>
    </source>
</reference>
<sequence length="377" mass="43463">MRLITIATYLAITTLLTINVCLSSKVPKEVNQVIVPTEEGQSRTFFLESLDVIKQHPHSNNLPGEAYYSTDDYTLNIGIKLAFYGDYIASDFDYIKVKPKYGPRFINTCGHFVHRSVTPKYTVLVSLGGLSSHECSNESVKFFRKFVNYVSSIHGTEMVNETQFIFINWFYLVYYEGSDRIFYKKLVKYWVSNPSKRDVIVPAVSTAAFINKLHRVGVIPSMSNTGAYGLCIGALNLALASLLVKEDMKIVILNAPAFFKKNYLRMVMDSSLNRILTTKYCLFCGKDDRYFHYKRHCKNLSKFIGSYSSHVRYIKLDADHAELMYSYVYTGIQIIATVLLNKEYSITYIRTKDYDKIPKSFSHRHWFRYVMYNSKAG</sequence>
<comment type="caution">
    <text evidence="2">The sequence shown here is derived from an EMBL/GenBank/DDBJ whole genome shotgun (WGS) entry which is preliminary data.</text>
</comment>
<dbReference type="OrthoDB" id="339047at2759"/>
<accession>A0A9D5HY52</accession>
<evidence type="ECO:0000256" key="1">
    <source>
        <dbReference type="SAM" id="SignalP"/>
    </source>
</evidence>
<evidence type="ECO:0000313" key="2">
    <source>
        <dbReference type="EMBL" id="KAJ1610321.1"/>
    </source>
</evidence>